<name>A0A4Q0YL80_9GAMM</name>
<dbReference type="Proteomes" id="UP000290287">
    <property type="component" value="Unassembled WGS sequence"/>
</dbReference>
<proteinExistence type="predicted"/>
<dbReference type="RefSeq" id="WP_129124087.1">
    <property type="nucleotide sequence ID" value="NZ_PEIB01000044.1"/>
</dbReference>
<evidence type="ECO:0000313" key="3">
    <source>
        <dbReference type="EMBL" id="RXJ70764.1"/>
    </source>
</evidence>
<dbReference type="Gene3D" id="1.10.10.10">
    <property type="entry name" value="Winged helix-like DNA-binding domain superfamily/Winged helix DNA-binding domain"/>
    <property type="match status" value="1"/>
</dbReference>
<gene>
    <name evidence="3" type="ORF">CS022_22300</name>
</gene>
<feature type="compositionally biased region" description="Polar residues" evidence="1">
    <location>
        <begin position="139"/>
        <end position="151"/>
    </location>
</feature>
<sequence>MSMSSNVVNFPEGQKASVEDGFYRVANQLGRALCRVRLSDRESRVVQAVMMKTYGFNKSMDWMCNAQIAELTGIHVTNIGKVKTALKRRNILIVIDKQIGLNPMTDEWVYEDKRSEVKSQVRLVKTSTPTHTKKVNVDSGGSQSRLESKSVSTHKKVSPDNHNRQDTITKDKVTKDSARERRAPRASPTPSNFEISTELFNWATKNEIVVDLTQETEKFLDYHRAKGSTFKDWTAAWRNWMRNAKRFATKHTPTAANDSYTGLFTKEIQEWIDAPDASPISEERRAALMSGSVDYGPF</sequence>
<evidence type="ECO:0000259" key="2">
    <source>
        <dbReference type="Pfam" id="PF04492"/>
    </source>
</evidence>
<dbReference type="AlphaFoldDB" id="A0A4Q0YL80"/>
<evidence type="ECO:0000256" key="1">
    <source>
        <dbReference type="SAM" id="MobiDB-lite"/>
    </source>
</evidence>
<feature type="compositionally biased region" description="Basic and acidic residues" evidence="1">
    <location>
        <begin position="157"/>
        <end position="183"/>
    </location>
</feature>
<dbReference type="InterPro" id="IPR006497">
    <property type="entry name" value="Phage_lambda_VrpO_N"/>
</dbReference>
<accession>A0A4Q0YL80</accession>
<dbReference type="NCBIfam" id="TIGR01610">
    <property type="entry name" value="phage_O_Nterm"/>
    <property type="match status" value="1"/>
</dbReference>
<dbReference type="OrthoDB" id="5818514at2"/>
<comment type="caution">
    <text evidence="3">The sequence shown here is derived from an EMBL/GenBank/DDBJ whole genome shotgun (WGS) entry which is preliminary data.</text>
</comment>
<protein>
    <recommendedName>
        <fullName evidence="2">Bacteriophage lambda Replication protein O N-terminal domain-containing protein</fullName>
    </recommendedName>
</protein>
<feature type="region of interest" description="Disordered" evidence="1">
    <location>
        <begin position="121"/>
        <end position="192"/>
    </location>
</feature>
<dbReference type="GO" id="GO:0006260">
    <property type="term" value="P:DNA replication"/>
    <property type="evidence" value="ECO:0007669"/>
    <property type="project" value="InterPro"/>
</dbReference>
<dbReference type="EMBL" id="PEIB01000044">
    <property type="protein sequence ID" value="RXJ70764.1"/>
    <property type="molecule type" value="Genomic_DNA"/>
</dbReference>
<reference evidence="3 4" key="1">
    <citation type="submission" date="2017-10" db="EMBL/GenBank/DDBJ databases">
        <title>Nyctiphanis sp. nov., isolated from the stomach of the euphausiid Nyctiphanes simplex (Hansen, 1911) in the Gulf of California.</title>
        <authorList>
            <person name="Gomez-Gil B."/>
            <person name="Aguilar-Mendez M."/>
            <person name="Lopez-Cortes A."/>
            <person name="Gomez-Gutierrez J."/>
            <person name="Roque A."/>
            <person name="Lang E."/>
            <person name="Gonzalez-Castillo A."/>
        </authorList>
    </citation>
    <scope>NUCLEOTIDE SEQUENCE [LARGE SCALE GENOMIC DNA]</scope>
    <source>
        <strain evidence="3 4">CAIM 600</strain>
    </source>
</reference>
<evidence type="ECO:0000313" key="4">
    <source>
        <dbReference type="Proteomes" id="UP000290287"/>
    </source>
</evidence>
<keyword evidence="4" id="KW-1185">Reference proteome</keyword>
<organism evidence="3 4">
    <name type="scientific">Veronia nyctiphanis</name>
    <dbReference type="NCBI Taxonomy" id="1278244"/>
    <lineage>
        <taxon>Bacteria</taxon>
        <taxon>Pseudomonadati</taxon>
        <taxon>Pseudomonadota</taxon>
        <taxon>Gammaproteobacteria</taxon>
        <taxon>Vibrionales</taxon>
        <taxon>Vibrionaceae</taxon>
        <taxon>Veronia</taxon>
    </lineage>
</organism>
<dbReference type="InterPro" id="IPR036388">
    <property type="entry name" value="WH-like_DNA-bd_sf"/>
</dbReference>
<dbReference type="Pfam" id="PF04492">
    <property type="entry name" value="Phage_rep_O"/>
    <property type="match status" value="1"/>
</dbReference>
<feature type="domain" description="Bacteriophage lambda Replication protein O N-terminal" evidence="2">
    <location>
        <begin position="15"/>
        <end position="108"/>
    </location>
</feature>